<dbReference type="EMBL" id="CALNXK010000073">
    <property type="protein sequence ID" value="CAH3144249.1"/>
    <property type="molecule type" value="Genomic_DNA"/>
</dbReference>
<accession>A0ABN8PHZ0</accession>
<sequence length="884" mass="98234">RCAILEPGPVTSSIIGNVEAWTKKYDRPTTDPKTTEIFQTFEQRFYTAFDENMVQSGSEVAEIVKNIILSEKPNLRYHTNEKFNPEQVKAKLSDPTGNVLDPQIKKDMSLQVVLISGCSSGIGFATAVFLAKDAEKRFKVYATMRNLAKKGQLEEEGKEQLGDTLIIKQMDVCSDESVTKVVKEVLDAEGKIDVLFNNAGIGLLSIMECVPVDMAKELFEVNFFGTLRLIQAVLPSMKERRSGCIINNTSYAGIVGVPFSEIYSSSKFAVEGLTEAMAPTLLHFNIRCSLLEPGPVGTVLVGNMEAWHKKYDKPTADEESSKLLQTFTGNSWPIALKEMQDVKEVAEIVKTIVLSDKPNLRYQTNKNFHPDEVKAKLTDPTGNVMVDLMVKKYFDKEYHFSPYRLYNAFMGHSVLHFGWDFSGLIPPSLTINPRLDPRFLDSGRDCHRKRDSLFLVLISGFQSPGPICSKLEISCTWFMTGAYYLPSPPVTMPPAQVFLGLSPGFLRTQINIGMSSQIVLISGCSSGIGLATAVHLAKDADKRFKVYATMRNLAKKGQLEEEGKEQLGDSLIIKQMDVSSDESVTKVVKEVLDAEGKIDVLFNNAGLGLITPLECTTMEMAKELFEVNFFGALRLIQAVLPGMKARQNGCIINNSSHGGIVSCPFLELYCSSKFAMEGLTEGMVPLMLHFNIRCAILEPGPVTSSITGNVEAWTKKYDRPTTDTKTTEIFQTFEQRFYTAFDENMVQSGSEVAEIVKNIILSEKPNLRYHTNKKFNPEQVKAKLSDPTGNVLVDLMNKTYIAKEYGIGLATAVLLAKDAEKRFKVYATMRNLAKKGQLEEEGKDQLGDTLIIKQMDVSSDESVKKSVHEILDTEGKIDVLCKLP</sequence>
<keyword evidence="2" id="KW-0560">Oxidoreductase</keyword>
<dbReference type="PANTHER" id="PTHR43391">
    <property type="entry name" value="RETINOL DEHYDROGENASE-RELATED"/>
    <property type="match status" value="1"/>
</dbReference>
<comment type="caution">
    <text evidence="3">The sequence shown here is derived from an EMBL/GenBank/DDBJ whole genome shotgun (WGS) entry which is preliminary data.</text>
</comment>
<dbReference type="SUPFAM" id="SSF51735">
    <property type="entry name" value="NAD(P)-binding Rossmann-fold domains"/>
    <property type="match status" value="3"/>
</dbReference>
<evidence type="ECO:0000313" key="4">
    <source>
        <dbReference type="Proteomes" id="UP001159405"/>
    </source>
</evidence>
<dbReference type="InterPro" id="IPR020904">
    <property type="entry name" value="Sc_DH/Rdtase_CS"/>
</dbReference>
<dbReference type="Proteomes" id="UP001159405">
    <property type="component" value="Unassembled WGS sequence"/>
</dbReference>
<dbReference type="PRINTS" id="PR00081">
    <property type="entry name" value="GDHRDH"/>
</dbReference>
<name>A0ABN8PHZ0_9CNID</name>
<proteinExistence type="inferred from homology"/>
<evidence type="ECO:0000256" key="2">
    <source>
        <dbReference type="ARBA" id="ARBA00023002"/>
    </source>
</evidence>
<protein>
    <submittedName>
        <fullName evidence="3">Uncharacterized protein</fullName>
    </submittedName>
</protein>
<comment type="similarity">
    <text evidence="1">Belongs to the short-chain dehydrogenases/reductases (SDR) family.</text>
</comment>
<dbReference type="PROSITE" id="PS00061">
    <property type="entry name" value="ADH_SHORT"/>
    <property type="match status" value="1"/>
</dbReference>
<evidence type="ECO:0000256" key="1">
    <source>
        <dbReference type="ARBA" id="ARBA00006484"/>
    </source>
</evidence>
<dbReference type="PANTHER" id="PTHR43391:SF86">
    <property type="entry name" value="SHORT-CHAIN DEHYDROGENASE_REDUCTASE FAMILY PROTEIN"/>
    <property type="match status" value="1"/>
</dbReference>
<gene>
    <name evidence="3" type="ORF">PLOB_00043873</name>
</gene>
<reference evidence="3 4" key="1">
    <citation type="submission" date="2022-05" db="EMBL/GenBank/DDBJ databases">
        <authorList>
            <consortium name="Genoscope - CEA"/>
            <person name="William W."/>
        </authorList>
    </citation>
    <scope>NUCLEOTIDE SEQUENCE [LARGE SCALE GENOMIC DNA]</scope>
</reference>
<organism evidence="3 4">
    <name type="scientific">Porites lobata</name>
    <dbReference type="NCBI Taxonomy" id="104759"/>
    <lineage>
        <taxon>Eukaryota</taxon>
        <taxon>Metazoa</taxon>
        <taxon>Cnidaria</taxon>
        <taxon>Anthozoa</taxon>
        <taxon>Hexacorallia</taxon>
        <taxon>Scleractinia</taxon>
        <taxon>Fungiina</taxon>
        <taxon>Poritidae</taxon>
        <taxon>Porites</taxon>
    </lineage>
</organism>
<keyword evidence="4" id="KW-1185">Reference proteome</keyword>
<dbReference type="Gene3D" id="3.40.50.720">
    <property type="entry name" value="NAD(P)-binding Rossmann-like Domain"/>
    <property type="match status" value="3"/>
</dbReference>
<dbReference type="InterPro" id="IPR036291">
    <property type="entry name" value="NAD(P)-bd_dom_sf"/>
</dbReference>
<feature type="non-terminal residue" evidence="3">
    <location>
        <position position="1"/>
    </location>
</feature>
<dbReference type="PRINTS" id="PR00080">
    <property type="entry name" value="SDRFAMILY"/>
</dbReference>
<evidence type="ECO:0000313" key="3">
    <source>
        <dbReference type="EMBL" id="CAH3144249.1"/>
    </source>
</evidence>
<dbReference type="Pfam" id="PF00106">
    <property type="entry name" value="adh_short"/>
    <property type="match status" value="3"/>
</dbReference>
<dbReference type="InterPro" id="IPR002347">
    <property type="entry name" value="SDR_fam"/>
</dbReference>